<dbReference type="PROSITE" id="PS00018">
    <property type="entry name" value="EF_HAND_1"/>
    <property type="match status" value="3"/>
</dbReference>
<dbReference type="FunFam" id="1.10.238.10:FF:000001">
    <property type="entry name" value="Calmodulin 1"/>
    <property type="match status" value="1"/>
</dbReference>
<organism evidence="5 6">
    <name type="scientific">Canavalia gladiata</name>
    <name type="common">Sword bean</name>
    <name type="synonym">Dolichos gladiatus</name>
    <dbReference type="NCBI Taxonomy" id="3824"/>
    <lineage>
        <taxon>Eukaryota</taxon>
        <taxon>Viridiplantae</taxon>
        <taxon>Streptophyta</taxon>
        <taxon>Embryophyta</taxon>
        <taxon>Tracheophyta</taxon>
        <taxon>Spermatophyta</taxon>
        <taxon>Magnoliopsida</taxon>
        <taxon>eudicotyledons</taxon>
        <taxon>Gunneridae</taxon>
        <taxon>Pentapetalae</taxon>
        <taxon>rosids</taxon>
        <taxon>fabids</taxon>
        <taxon>Fabales</taxon>
        <taxon>Fabaceae</taxon>
        <taxon>Papilionoideae</taxon>
        <taxon>50 kb inversion clade</taxon>
        <taxon>NPAAA clade</taxon>
        <taxon>indigoferoid/millettioid clade</taxon>
        <taxon>Phaseoleae</taxon>
        <taxon>Canavalia</taxon>
    </lineage>
</organism>
<dbReference type="EMBL" id="JAYMYQ010000004">
    <property type="protein sequence ID" value="KAK7340120.1"/>
    <property type="molecule type" value="Genomic_DNA"/>
</dbReference>
<keyword evidence="3" id="KW-0106">Calcium</keyword>
<dbReference type="SMART" id="SM00054">
    <property type="entry name" value="EFh"/>
    <property type="match status" value="4"/>
</dbReference>
<keyword evidence="1" id="KW-0479">Metal-binding</keyword>
<evidence type="ECO:0000256" key="1">
    <source>
        <dbReference type="ARBA" id="ARBA00022723"/>
    </source>
</evidence>
<dbReference type="InterPro" id="IPR039647">
    <property type="entry name" value="EF_hand_pair_protein_CML-like"/>
</dbReference>
<accession>A0AAN9LPY1</accession>
<dbReference type="Gene3D" id="1.10.238.10">
    <property type="entry name" value="EF-hand"/>
    <property type="match status" value="2"/>
</dbReference>
<evidence type="ECO:0000256" key="3">
    <source>
        <dbReference type="ARBA" id="ARBA00022837"/>
    </source>
</evidence>
<dbReference type="SUPFAM" id="SSF47473">
    <property type="entry name" value="EF-hand"/>
    <property type="match status" value="1"/>
</dbReference>
<dbReference type="InterPro" id="IPR002048">
    <property type="entry name" value="EF_hand_dom"/>
</dbReference>
<dbReference type="Pfam" id="PF13499">
    <property type="entry name" value="EF-hand_7"/>
    <property type="match status" value="2"/>
</dbReference>
<comment type="caution">
    <text evidence="5">The sequence shown here is derived from an EMBL/GenBank/DDBJ whole genome shotgun (WGS) entry which is preliminary data.</text>
</comment>
<dbReference type="PANTHER" id="PTHR10891">
    <property type="entry name" value="EF-HAND CALCIUM-BINDING DOMAIN CONTAINING PROTEIN"/>
    <property type="match status" value="1"/>
</dbReference>
<feature type="domain" description="EF-hand" evidence="4">
    <location>
        <begin position="171"/>
        <end position="206"/>
    </location>
</feature>
<gene>
    <name evidence="5" type="ORF">VNO77_20814</name>
</gene>
<keyword evidence="6" id="KW-1185">Reference proteome</keyword>
<dbReference type="InterPro" id="IPR011992">
    <property type="entry name" value="EF-hand-dom_pair"/>
</dbReference>
<dbReference type="Proteomes" id="UP001367508">
    <property type="component" value="Unassembled WGS sequence"/>
</dbReference>
<feature type="domain" description="EF-hand" evidence="4">
    <location>
        <begin position="92"/>
        <end position="127"/>
    </location>
</feature>
<keyword evidence="2" id="KW-0677">Repeat</keyword>
<protein>
    <recommendedName>
        <fullName evidence="4">EF-hand domain-containing protein</fullName>
    </recommendedName>
</protein>
<feature type="domain" description="EF-hand" evidence="4">
    <location>
        <begin position="130"/>
        <end position="165"/>
    </location>
</feature>
<dbReference type="CDD" id="cd00051">
    <property type="entry name" value="EFh"/>
    <property type="match status" value="2"/>
</dbReference>
<evidence type="ECO:0000259" key="4">
    <source>
        <dbReference type="PROSITE" id="PS50222"/>
    </source>
</evidence>
<dbReference type="InterPro" id="IPR018247">
    <property type="entry name" value="EF_Hand_1_Ca_BS"/>
</dbReference>
<proteinExistence type="predicted"/>
<dbReference type="PROSITE" id="PS50222">
    <property type="entry name" value="EF_HAND_2"/>
    <property type="match status" value="4"/>
</dbReference>
<evidence type="ECO:0000313" key="6">
    <source>
        <dbReference type="Proteomes" id="UP001367508"/>
    </source>
</evidence>
<evidence type="ECO:0000313" key="5">
    <source>
        <dbReference type="EMBL" id="KAK7340120.1"/>
    </source>
</evidence>
<evidence type="ECO:0000256" key="2">
    <source>
        <dbReference type="ARBA" id="ARBA00022737"/>
    </source>
</evidence>
<dbReference type="GO" id="GO:0005509">
    <property type="term" value="F:calcium ion binding"/>
    <property type="evidence" value="ECO:0007669"/>
    <property type="project" value="InterPro"/>
</dbReference>
<dbReference type="AlphaFoldDB" id="A0AAN9LPY1"/>
<name>A0AAN9LPY1_CANGL</name>
<feature type="domain" description="EF-hand" evidence="4">
    <location>
        <begin position="208"/>
        <end position="243"/>
    </location>
</feature>
<reference evidence="5 6" key="1">
    <citation type="submission" date="2024-01" db="EMBL/GenBank/DDBJ databases">
        <title>The genomes of 5 underutilized Papilionoideae crops provide insights into root nodulation and disease resistanc.</title>
        <authorList>
            <person name="Jiang F."/>
        </authorList>
    </citation>
    <scope>NUCLEOTIDE SEQUENCE [LARGE SCALE GENOMIC DNA]</scope>
    <source>
        <strain evidence="5">LVBAO_FW01</strain>
        <tissue evidence="5">Leaves</tissue>
    </source>
</reference>
<sequence>MLYHVCLIILPPFLKRITFASPTFIYQTSSISSSSSVMLKPFMTCLTFLHKKAKILLNQLRSMDIMSDHCCRRGPNNRFSSKLFISSFVDMGISNQFKQVFKLIDTNDDGQISTSELSEILSCLGYKNSIAAKEAKSMVSVLDSNGDGFVDLDDFMVIVNDSEGKFGSDNEQEEYLMDAFLLFDTEKNGLISAKELRRFMLKLGFDNCSIRECKRMIKVVDKNGDGFVDYEEFRSMMKSGLAN</sequence>